<evidence type="ECO:0000256" key="4">
    <source>
        <dbReference type="ARBA" id="ARBA00022723"/>
    </source>
</evidence>
<protein>
    <recommendedName>
        <fullName evidence="3">adenosine deaminase</fullName>
        <ecNumber evidence="3">3.5.4.4</ecNumber>
    </recommendedName>
</protein>
<evidence type="ECO:0000313" key="8">
    <source>
        <dbReference type="EMBL" id="CAB4555700.1"/>
    </source>
</evidence>
<evidence type="ECO:0000256" key="6">
    <source>
        <dbReference type="ARBA" id="ARBA00022833"/>
    </source>
</evidence>
<evidence type="ECO:0000256" key="3">
    <source>
        <dbReference type="ARBA" id="ARBA00012784"/>
    </source>
</evidence>
<keyword evidence="5" id="KW-0378">Hydrolase</keyword>
<dbReference type="EMBL" id="CAEZSR010000040">
    <property type="protein sequence ID" value="CAB4555700.1"/>
    <property type="molecule type" value="Genomic_DNA"/>
</dbReference>
<dbReference type="InterPro" id="IPR032466">
    <property type="entry name" value="Metal_Hydrolase"/>
</dbReference>
<dbReference type="AlphaFoldDB" id="A0A6J6CVS5"/>
<gene>
    <name evidence="8" type="ORF">UFOPK1493_01390</name>
</gene>
<comment type="similarity">
    <text evidence="2">Belongs to the metallo-dependent hydrolases superfamily. Adenosine and AMP deaminases family.</text>
</comment>
<dbReference type="Pfam" id="PF00962">
    <property type="entry name" value="A_deaminase"/>
    <property type="match status" value="1"/>
</dbReference>
<dbReference type="GO" id="GO:0005829">
    <property type="term" value="C:cytosol"/>
    <property type="evidence" value="ECO:0007669"/>
    <property type="project" value="TreeGrafter"/>
</dbReference>
<dbReference type="NCBIfam" id="TIGR01430">
    <property type="entry name" value="aden_deam"/>
    <property type="match status" value="1"/>
</dbReference>
<dbReference type="InterPro" id="IPR006330">
    <property type="entry name" value="Ado/ade_deaminase"/>
</dbReference>
<organism evidence="8">
    <name type="scientific">freshwater metagenome</name>
    <dbReference type="NCBI Taxonomy" id="449393"/>
    <lineage>
        <taxon>unclassified sequences</taxon>
        <taxon>metagenomes</taxon>
        <taxon>ecological metagenomes</taxon>
    </lineage>
</organism>
<dbReference type="NCBIfam" id="NF006847">
    <property type="entry name" value="PRK09358.1-2"/>
    <property type="match status" value="1"/>
</dbReference>
<keyword evidence="4" id="KW-0479">Metal-binding</keyword>
<reference evidence="8" key="1">
    <citation type="submission" date="2020-05" db="EMBL/GenBank/DDBJ databases">
        <authorList>
            <person name="Chiriac C."/>
            <person name="Salcher M."/>
            <person name="Ghai R."/>
            <person name="Kavagutti S V."/>
        </authorList>
    </citation>
    <scope>NUCLEOTIDE SEQUENCE</scope>
</reference>
<dbReference type="GO" id="GO:0046103">
    <property type="term" value="P:inosine biosynthetic process"/>
    <property type="evidence" value="ECO:0007669"/>
    <property type="project" value="TreeGrafter"/>
</dbReference>
<evidence type="ECO:0000256" key="1">
    <source>
        <dbReference type="ARBA" id="ARBA00001947"/>
    </source>
</evidence>
<dbReference type="GO" id="GO:0043103">
    <property type="term" value="P:hypoxanthine salvage"/>
    <property type="evidence" value="ECO:0007669"/>
    <property type="project" value="TreeGrafter"/>
</dbReference>
<keyword evidence="6" id="KW-0862">Zinc</keyword>
<dbReference type="GO" id="GO:0006154">
    <property type="term" value="P:adenosine catabolic process"/>
    <property type="evidence" value="ECO:0007669"/>
    <property type="project" value="TreeGrafter"/>
</dbReference>
<dbReference type="Gene3D" id="3.20.20.140">
    <property type="entry name" value="Metal-dependent hydrolases"/>
    <property type="match status" value="1"/>
</dbReference>
<evidence type="ECO:0000256" key="2">
    <source>
        <dbReference type="ARBA" id="ARBA00006676"/>
    </source>
</evidence>
<accession>A0A6J6CVS5</accession>
<dbReference type="GO" id="GO:0046872">
    <property type="term" value="F:metal ion binding"/>
    <property type="evidence" value="ECO:0007669"/>
    <property type="project" value="UniProtKB-KW"/>
</dbReference>
<dbReference type="InterPro" id="IPR001365">
    <property type="entry name" value="A_deaminase_dom"/>
</dbReference>
<dbReference type="PANTHER" id="PTHR11409">
    <property type="entry name" value="ADENOSINE DEAMINASE"/>
    <property type="match status" value="1"/>
</dbReference>
<evidence type="ECO:0000256" key="5">
    <source>
        <dbReference type="ARBA" id="ARBA00022801"/>
    </source>
</evidence>
<name>A0A6J6CVS5_9ZZZZ</name>
<sequence>MTAQVTRDAVLAAPKVLLHDHLDGGLRVATILELSDEIGWTPRLPTTDPVALQAWFTRGAESRDLLQYLATFEHTIAVMQTQAGIERVAYECVVDLAADGVVYAETRLAPEQHEQQGLGFDAVIEALAAGLRRGERDAAAAGRPIEVNAIVCAMRTEERSLEVVHDVDRIRATEPKVVAFDLAGAETGWPPSLHAEALAFARARHLNITIHASEPPDLELISDALSHGAHRIGHGVRLDRDTSRDPATGELVLGPLARYVLDHQVHLEMAPTCNTQIGAVPSVADHPIGPFLRAGFNVGVNTDNRLMSHVLPSSELWAVAEAFGLDWHEIGRLVRNAAESSFAPHEVRRRLIEQVIDPAYAALAS</sequence>
<proteinExistence type="inferred from homology"/>
<dbReference type="PANTHER" id="PTHR11409:SF43">
    <property type="entry name" value="ADENOSINE DEAMINASE"/>
    <property type="match status" value="1"/>
</dbReference>
<dbReference type="GO" id="GO:0004000">
    <property type="term" value="F:adenosine deaminase activity"/>
    <property type="evidence" value="ECO:0007669"/>
    <property type="project" value="UniProtKB-ARBA"/>
</dbReference>
<comment type="cofactor">
    <cofactor evidence="1">
        <name>Zn(2+)</name>
        <dbReference type="ChEBI" id="CHEBI:29105"/>
    </cofactor>
</comment>
<feature type="domain" description="Adenosine deaminase" evidence="7">
    <location>
        <begin position="14"/>
        <end position="357"/>
    </location>
</feature>
<evidence type="ECO:0000259" key="7">
    <source>
        <dbReference type="Pfam" id="PF00962"/>
    </source>
</evidence>
<dbReference type="SUPFAM" id="SSF51556">
    <property type="entry name" value="Metallo-dependent hydrolases"/>
    <property type="match status" value="1"/>
</dbReference>
<dbReference type="EC" id="3.5.4.4" evidence="3"/>